<evidence type="ECO:0000256" key="1">
    <source>
        <dbReference type="ARBA" id="ARBA00008609"/>
    </source>
</evidence>
<dbReference type="InterPro" id="IPR023753">
    <property type="entry name" value="FAD/NAD-binding_dom"/>
</dbReference>
<name>A0A6N7EXN7_9GAMM</name>
<evidence type="ECO:0000313" key="9">
    <source>
        <dbReference type="EMBL" id="MPV86355.1"/>
    </source>
</evidence>
<evidence type="ECO:0000313" key="10">
    <source>
        <dbReference type="Proteomes" id="UP000471298"/>
    </source>
</evidence>
<dbReference type="InterPro" id="IPR042204">
    <property type="entry name" value="2Fe-2S-bd_N"/>
</dbReference>
<dbReference type="InterPro" id="IPR013977">
    <property type="entry name" value="GcvT_C"/>
</dbReference>
<evidence type="ECO:0000256" key="4">
    <source>
        <dbReference type="SAM" id="MobiDB-lite"/>
    </source>
</evidence>
<dbReference type="EMBL" id="WHNW01000006">
    <property type="protein sequence ID" value="MPV86355.1"/>
    <property type="molecule type" value="Genomic_DNA"/>
</dbReference>
<feature type="compositionally biased region" description="Low complexity" evidence="4">
    <location>
        <begin position="268"/>
        <end position="281"/>
    </location>
</feature>
<sequence>MSQQPFRLSEGGLINRDCPMTFYFDGKAYQGFAGDTLASALLANGVHLVGRSFKYHRPRGIVTAGSMEPNALVELNTGGNKAPNTRMTMVPISDQLTAKSQNAWPSLRFDVMAINRLLSPLLVAGFYYKTFMWPGLSGWMQYEKFIRRAAGLGKAADAPDTASYQHNHRFCDVLVVGSGISGLTAAIGYANAGKTVILADEHPVLGGRLNATTCAATATKRDELLDAVNANPAISVYTRTTVFGAYDHGVFGAVQIHYDDHGHHDNNGSDNNGSGNNGSDNTPQQAPKAPKTPREVYYKIQSDHVIYATGAIERPLLFKNNDLPGIMLAEALQTYLVQYAVMPAQAVVIATTNDSVYALAKAISRLTNVTVTVIDSRRAEDMGDVAADTKNHGITVIPNAKIQSAHGRHQVKSVTFIHDNKAQTLPCDLVAMSGGFTPNVNLQCHLGNKPHYDSEIDALVIDEHTEIHGKTIGSAAGIWALDDKIASANSAIKTPSTGNQLRQNNLHHDSRPQVLLCDEKAFVDFQHDVSNKDIAIANTEGYRSVEHTKRYTTLGMATDQGKLANFNALKLMSLYQGKPISEIGTTTYRPPYTPVTMGVLAGDKIGNKLKPHRRIPTFALQQAMGAHFTDVGLWQRPEFYPNSSTDTKAIAYKREAKATRDGVGIIDVSTLGKISVQGPDAAEFVNRLYINGMKKLPIGKIRYGLMLREDGIPFDDGTVMRISDNEFLITTTTAYAANVLQHMEHLLQIVWPELQVHVNTATDQWAVIAAAGPKSRAVLARIFTEVDFSNDALPFMGFVDTENNGIKVRIARISFSGELGYEVMIAANYAETLWQTLLAAGKDDNLTPYGTEAMGAMRIEKGFITHAEMDGRVNLYQLGMDGMMNRNKADFIGKFYAENRLSDCTGRHQLVGFRCKNNTDSFPPGYHLVAENHLNAQPSLGWITATTWSVGLSEFIALGYCIDGRDKLGQTLYAASPVDKKSVEVEVVSAQFFDPTGARSNG</sequence>
<dbReference type="RefSeq" id="WP_152810356.1">
    <property type="nucleotide sequence ID" value="NZ_WHNW01000006.1"/>
</dbReference>
<dbReference type="Pfam" id="PF08669">
    <property type="entry name" value="GCV_T_C"/>
    <property type="match status" value="1"/>
</dbReference>
<keyword evidence="10" id="KW-1185">Reference proteome</keyword>
<proteinExistence type="inferred from homology"/>
<evidence type="ECO:0000259" key="6">
    <source>
        <dbReference type="Pfam" id="PF07992"/>
    </source>
</evidence>
<dbReference type="Proteomes" id="UP000471298">
    <property type="component" value="Unassembled WGS sequence"/>
</dbReference>
<dbReference type="AlphaFoldDB" id="A0A6N7EXN7"/>
<dbReference type="InterPro" id="IPR036188">
    <property type="entry name" value="FAD/NAD-bd_sf"/>
</dbReference>
<keyword evidence="2" id="KW-0032">Aminotransferase</keyword>
<dbReference type="Gene3D" id="3.30.1360.120">
    <property type="entry name" value="Probable tRNA modification gtpase trme, domain 1"/>
    <property type="match status" value="1"/>
</dbReference>
<dbReference type="InterPro" id="IPR029043">
    <property type="entry name" value="GcvT/YgfZ_C"/>
</dbReference>
<dbReference type="GO" id="GO:0008483">
    <property type="term" value="F:transaminase activity"/>
    <property type="evidence" value="ECO:0007669"/>
    <property type="project" value="UniProtKB-KW"/>
</dbReference>
<dbReference type="InterPro" id="IPR027266">
    <property type="entry name" value="TrmE/GcvT-like"/>
</dbReference>
<dbReference type="Gene3D" id="3.10.20.440">
    <property type="entry name" value="2Fe-2S iron-sulphur cluster binding domain, sarcosine oxidase, alpha subunit, N-terminal domain"/>
    <property type="match status" value="1"/>
</dbReference>
<feature type="domain" description="GCVT N-terminal" evidence="5">
    <location>
        <begin position="621"/>
        <end position="888"/>
    </location>
</feature>
<dbReference type="InterPro" id="IPR028896">
    <property type="entry name" value="GcvT/YgfZ/DmdA"/>
</dbReference>
<reference evidence="9 10" key="1">
    <citation type="submission" date="2019-10" db="EMBL/GenBank/DDBJ databases">
        <title>Cardiobacteriales fam. a chemoheterotrophic member of the order Cardiobacteriales, and proposal of Cardiobacteriales fam. nov.</title>
        <authorList>
            <person name="Wang C."/>
        </authorList>
    </citation>
    <scope>NUCLEOTIDE SEQUENCE [LARGE SCALE GENOMIC DNA]</scope>
    <source>
        <strain evidence="9 10">ML27</strain>
    </source>
</reference>
<dbReference type="SUPFAM" id="SSF103025">
    <property type="entry name" value="Folate-binding domain"/>
    <property type="match status" value="1"/>
</dbReference>
<evidence type="ECO:0000256" key="3">
    <source>
        <dbReference type="ARBA" id="ARBA00023002"/>
    </source>
</evidence>
<evidence type="ECO:0000259" key="8">
    <source>
        <dbReference type="Pfam" id="PF17806"/>
    </source>
</evidence>
<gene>
    <name evidence="9" type="ORF">GCU85_06370</name>
</gene>
<keyword evidence="2" id="KW-0808">Transferase</keyword>
<feature type="region of interest" description="Disordered" evidence="4">
    <location>
        <begin position="261"/>
        <end position="293"/>
    </location>
</feature>
<dbReference type="Pfam" id="PF01571">
    <property type="entry name" value="GCV_T"/>
    <property type="match status" value="1"/>
</dbReference>
<dbReference type="Gene3D" id="3.50.50.60">
    <property type="entry name" value="FAD/NAD(P)-binding domain"/>
    <property type="match status" value="3"/>
</dbReference>
<dbReference type="PANTHER" id="PTHR43757">
    <property type="entry name" value="AMINOMETHYLTRANSFERASE"/>
    <property type="match status" value="1"/>
</dbReference>
<feature type="domain" description="FAD/NAD(P)-binding" evidence="6">
    <location>
        <begin position="172"/>
        <end position="467"/>
    </location>
</feature>
<evidence type="ECO:0000259" key="7">
    <source>
        <dbReference type="Pfam" id="PF08669"/>
    </source>
</evidence>
<dbReference type="Pfam" id="PF07992">
    <property type="entry name" value="Pyr_redox_2"/>
    <property type="match status" value="1"/>
</dbReference>
<evidence type="ECO:0000256" key="2">
    <source>
        <dbReference type="ARBA" id="ARBA00022576"/>
    </source>
</evidence>
<dbReference type="Pfam" id="PF13510">
    <property type="entry name" value="Fer2_4"/>
    <property type="match status" value="1"/>
</dbReference>
<evidence type="ECO:0000259" key="5">
    <source>
        <dbReference type="Pfam" id="PF01571"/>
    </source>
</evidence>
<dbReference type="Pfam" id="PF17806">
    <property type="entry name" value="SO_alpha_A3"/>
    <property type="match status" value="1"/>
</dbReference>
<dbReference type="SUPFAM" id="SSF101790">
    <property type="entry name" value="Aminomethyltransferase beta-barrel domain"/>
    <property type="match status" value="1"/>
</dbReference>
<protein>
    <submittedName>
        <fullName evidence="9">FAD-dependent oxidoreductase</fullName>
    </submittedName>
</protein>
<dbReference type="GO" id="GO:0016491">
    <property type="term" value="F:oxidoreductase activity"/>
    <property type="evidence" value="ECO:0007669"/>
    <property type="project" value="UniProtKB-KW"/>
</dbReference>
<comment type="similarity">
    <text evidence="1">Belongs to the GcvT family.</text>
</comment>
<comment type="caution">
    <text evidence="9">The sequence shown here is derived from an EMBL/GenBank/DDBJ whole genome shotgun (WGS) entry which is preliminary data.</text>
</comment>
<dbReference type="PRINTS" id="PR00411">
    <property type="entry name" value="PNDRDTASEI"/>
</dbReference>
<dbReference type="InParanoid" id="A0A6N7EXN7"/>
<dbReference type="InterPro" id="IPR006222">
    <property type="entry name" value="GCVT_N"/>
</dbReference>
<dbReference type="InterPro" id="IPR041117">
    <property type="entry name" value="SoxA_A3"/>
</dbReference>
<feature type="domain" description="SoxA A3" evidence="8">
    <location>
        <begin position="519"/>
        <end position="602"/>
    </location>
</feature>
<dbReference type="PANTHER" id="PTHR43757:SF2">
    <property type="entry name" value="AMINOMETHYLTRANSFERASE, MITOCHONDRIAL"/>
    <property type="match status" value="1"/>
</dbReference>
<organism evidence="9 10">
    <name type="scientific">Ostreibacterium oceani</name>
    <dbReference type="NCBI Taxonomy" id="2654998"/>
    <lineage>
        <taxon>Bacteria</taxon>
        <taxon>Pseudomonadati</taxon>
        <taxon>Pseudomonadota</taxon>
        <taxon>Gammaproteobacteria</taxon>
        <taxon>Cardiobacteriales</taxon>
        <taxon>Ostreibacteriaceae</taxon>
        <taxon>Ostreibacterium</taxon>
    </lineage>
</organism>
<accession>A0A6N7EXN7</accession>
<feature type="domain" description="Aminomethyltransferase C-terminal" evidence="7">
    <location>
        <begin position="909"/>
        <end position="994"/>
    </location>
</feature>
<dbReference type="GO" id="GO:0005829">
    <property type="term" value="C:cytosol"/>
    <property type="evidence" value="ECO:0007669"/>
    <property type="project" value="TreeGrafter"/>
</dbReference>
<dbReference type="SUPFAM" id="SSF51905">
    <property type="entry name" value="FAD/NAD(P)-binding domain"/>
    <property type="match status" value="1"/>
</dbReference>
<keyword evidence="3" id="KW-0560">Oxidoreductase</keyword>